<organism evidence="12 13">
    <name type="scientific">Lentibacillus juripiscarius</name>
    <dbReference type="NCBI Taxonomy" id="257446"/>
    <lineage>
        <taxon>Bacteria</taxon>
        <taxon>Bacillati</taxon>
        <taxon>Bacillota</taxon>
        <taxon>Bacilli</taxon>
        <taxon>Bacillales</taxon>
        <taxon>Bacillaceae</taxon>
        <taxon>Lentibacillus</taxon>
    </lineage>
</organism>
<sequence length="938" mass="101856">MAENGQSRTARRKQKKASKKPLWKKIALWTIVAMLAIGIGVGALFTYYIATAPDIDASKLDTPFSSKLYDKDGELFADLGRKQRTKVEFDDLPQVLIDAVTATEDARFFDHPGIDVWRIGGAVVANITDGFGSEGASTITQQVVEKSFLSPEKKISLKVQEMWLALQLERKYSKERILEMYLNKIFYGNQAYGVAKAAEVYFGKTDLNELTLPEAAILAGLPQRPTAYNPFKNPDLMKDRMNTVLHLMVEHGKITEKEAEEARQVDIPSLLTDEKPDSTKYQAFVQQVRKEVEQKVDGADIYTDGLKIYTTIDTDAQEHVEFLLSDSEDNPISYPEPVVNPDSDEGEKVGAEAGMTVLDTKTGAVRAIGGARNGLESQGFNHATQMERQPGSTFKPIMDYGPAIENMQWSTYHQLNDDGPYDIAGSGGKQIETWADSYFGWVTARYALQQSLNVPAVKTFEEVGQKNAKAFAEKLGIGFGDNNVKLTDAIGGNIGTNPLELAGAYRAFANGGIYNEPYTVTKVEFPESGKTVNLKPEPEAVMSDSTAYMITDMLKSVVQQGTGELANIPDLPIAGKTGTTTRPDVEGSPDAWFSGYSTNYTISVWTGYDNNNIGLQGAETKIPLTLFKHTMSELSKGMETPDFTKPDSVVEVAVEEGSRPAKLPSDYTPESQIVTELFVKGTEPTKTSDRYDQLDPVKDLKATFDKESNSIQAEWKYDTEQEVSFKVSASVDGGQKQELSSTEETSIEIANVEPGTEYEIQVVAASGKTEGNTSEPATTTVKVPEDMEDDEDEEEDGDEKENEGGNIPAIGSLSAKPIPSEVAIDVSWQYNGPPVQYEVTVSQGGTPIQTQTVGTKGIVIEGNGVQPGQTYSITVVPVGQNGANQGVNGEAKSTEVTIPQSDEGGSDDGGSDEGSSDGGSSDEEETGGEEDTEEKESA</sequence>
<reference evidence="13" key="1">
    <citation type="journal article" date="2019" name="Int. J. Syst. Evol. Microbiol.">
        <title>The Global Catalogue of Microorganisms (GCM) 10K type strain sequencing project: providing services to taxonomists for standard genome sequencing and annotation.</title>
        <authorList>
            <consortium name="The Broad Institute Genomics Platform"/>
            <consortium name="The Broad Institute Genome Sequencing Center for Infectious Disease"/>
            <person name="Wu L."/>
            <person name="Ma J."/>
        </authorList>
    </citation>
    <scope>NUCLEOTIDE SEQUENCE [LARGE SCALE GENOMIC DNA]</scope>
    <source>
        <strain evidence="13">TISTR 1535</strain>
    </source>
</reference>
<keyword evidence="13" id="KW-1185">Reference proteome</keyword>
<keyword evidence="2" id="KW-0645">Protease</keyword>
<dbReference type="EMBL" id="JBHUNA010000017">
    <property type="protein sequence ID" value="MFD2760836.1"/>
    <property type="molecule type" value="Genomic_DNA"/>
</dbReference>
<evidence type="ECO:0000313" key="12">
    <source>
        <dbReference type="EMBL" id="MFD2760836.1"/>
    </source>
</evidence>
<feature type="compositionally biased region" description="Low complexity" evidence="9">
    <location>
        <begin position="879"/>
        <end position="889"/>
    </location>
</feature>
<comment type="caution">
    <text evidence="12">The sequence shown here is derived from an EMBL/GenBank/DDBJ whole genome shotgun (WGS) entry which is preliminary data.</text>
</comment>
<gene>
    <name evidence="12" type="ORF">ACFSUO_07635</name>
</gene>
<evidence type="ECO:0000256" key="2">
    <source>
        <dbReference type="ARBA" id="ARBA00022670"/>
    </source>
</evidence>
<feature type="transmembrane region" description="Helical" evidence="10">
    <location>
        <begin position="26"/>
        <end position="50"/>
    </location>
</feature>
<comment type="catalytic activity">
    <reaction evidence="7">
        <text>Preferential cleavage: (Ac)2-L-Lys-D-Ala-|-D-Ala. Also transpeptidation of peptidyl-alanyl moieties that are N-acyl substituents of D-alanine.</text>
        <dbReference type="EC" id="3.4.16.4"/>
    </reaction>
</comment>
<dbReference type="Pfam" id="PF00905">
    <property type="entry name" value="Transpeptidase"/>
    <property type="match status" value="1"/>
</dbReference>
<dbReference type="InterPro" id="IPR003961">
    <property type="entry name" value="FN3_dom"/>
</dbReference>
<evidence type="ECO:0000256" key="1">
    <source>
        <dbReference type="ARBA" id="ARBA00022645"/>
    </source>
</evidence>
<keyword evidence="5" id="KW-0378">Hydrolase</keyword>
<dbReference type="InterPro" id="IPR036116">
    <property type="entry name" value="FN3_sf"/>
</dbReference>
<keyword evidence="1" id="KW-0121">Carboxypeptidase</keyword>
<dbReference type="InterPro" id="IPR023346">
    <property type="entry name" value="Lysozyme-like_dom_sf"/>
</dbReference>
<feature type="region of interest" description="Disordered" evidence="9">
    <location>
        <begin position="879"/>
        <end position="938"/>
    </location>
</feature>
<dbReference type="PANTHER" id="PTHR32282:SF29">
    <property type="entry name" value="PENICILLIN-BINDING PROTEIN 1A"/>
    <property type="match status" value="1"/>
</dbReference>
<evidence type="ECO:0000256" key="3">
    <source>
        <dbReference type="ARBA" id="ARBA00022676"/>
    </source>
</evidence>
<dbReference type="RefSeq" id="WP_382392721.1">
    <property type="nucleotide sequence ID" value="NZ_JBHUNA010000017.1"/>
</dbReference>
<evidence type="ECO:0000256" key="10">
    <source>
        <dbReference type="SAM" id="Phobius"/>
    </source>
</evidence>
<dbReference type="SMART" id="SM00060">
    <property type="entry name" value="FN3"/>
    <property type="match status" value="2"/>
</dbReference>
<feature type="region of interest" description="Disordered" evidence="9">
    <location>
        <begin position="765"/>
        <end position="816"/>
    </location>
</feature>
<dbReference type="CDD" id="cd00063">
    <property type="entry name" value="FN3"/>
    <property type="match status" value="1"/>
</dbReference>
<dbReference type="Proteomes" id="UP001597502">
    <property type="component" value="Unassembled WGS sequence"/>
</dbReference>
<evidence type="ECO:0000256" key="9">
    <source>
        <dbReference type="SAM" id="MobiDB-lite"/>
    </source>
</evidence>
<dbReference type="Gene3D" id="3.40.710.10">
    <property type="entry name" value="DD-peptidase/beta-lactamase superfamily"/>
    <property type="match status" value="1"/>
</dbReference>
<dbReference type="PANTHER" id="PTHR32282">
    <property type="entry name" value="BINDING PROTEIN TRANSPEPTIDASE, PUTATIVE-RELATED"/>
    <property type="match status" value="1"/>
</dbReference>
<dbReference type="NCBIfam" id="TIGR02074">
    <property type="entry name" value="PBP_1a_fam"/>
    <property type="match status" value="1"/>
</dbReference>
<dbReference type="Gene3D" id="1.10.3810.10">
    <property type="entry name" value="Biosynthetic peptidoglycan transglycosylase-like"/>
    <property type="match status" value="1"/>
</dbReference>
<dbReference type="InterPro" id="IPR050396">
    <property type="entry name" value="Glycosyltr_51/Transpeptidase"/>
</dbReference>
<feature type="compositionally biased region" description="Acidic residues" evidence="9">
    <location>
        <begin position="786"/>
        <end position="801"/>
    </location>
</feature>
<feature type="compositionally biased region" description="Polar residues" evidence="9">
    <location>
        <begin position="769"/>
        <end position="781"/>
    </location>
</feature>
<proteinExistence type="predicted"/>
<evidence type="ECO:0000256" key="5">
    <source>
        <dbReference type="ARBA" id="ARBA00022801"/>
    </source>
</evidence>
<dbReference type="InterPro" id="IPR013783">
    <property type="entry name" value="Ig-like_fold"/>
</dbReference>
<dbReference type="InterPro" id="IPR036950">
    <property type="entry name" value="PBP_transglycosylase"/>
</dbReference>
<keyword evidence="4" id="KW-0808">Transferase</keyword>
<feature type="compositionally biased region" description="Acidic residues" evidence="9">
    <location>
        <begin position="904"/>
        <end position="938"/>
    </location>
</feature>
<protein>
    <submittedName>
        <fullName evidence="12">PBP1A family penicillin-binding protein</fullName>
    </submittedName>
</protein>
<evidence type="ECO:0000259" key="11">
    <source>
        <dbReference type="PROSITE" id="PS50853"/>
    </source>
</evidence>
<dbReference type="SUPFAM" id="SSF49265">
    <property type="entry name" value="Fibronectin type III"/>
    <property type="match status" value="2"/>
</dbReference>
<keyword evidence="10" id="KW-0472">Membrane</keyword>
<evidence type="ECO:0000256" key="7">
    <source>
        <dbReference type="ARBA" id="ARBA00034000"/>
    </source>
</evidence>
<comment type="catalytic activity">
    <reaction evidence="8">
        <text>[GlcNAc-(1-&gt;4)-Mur2Ac(oyl-L-Ala-gamma-D-Glu-L-Lys-D-Ala-D-Ala)](n)-di-trans,octa-cis-undecaprenyl diphosphate + beta-D-GlcNAc-(1-&gt;4)-Mur2Ac(oyl-L-Ala-gamma-D-Glu-L-Lys-D-Ala-D-Ala)-di-trans,octa-cis-undecaprenyl diphosphate = [GlcNAc-(1-&gt;4)-Mur2Ac(oyl-L-Ala-gamma-D-Glu-L-Lys-D-Ala-D-Ala)](n+1)-di-trans,octa-cis-undecaprenyl diphosphate + di-trans,octa-cis-undecaprenyl diphosphate + H(+)</text>
        <dbReference type="Rhea" id="RHEA:23708"/>
        <dbReference type="Rhea" id="RHEA-COMP:9602"/>
        <dbReference type="Rhea" id="RHEA-COMP:9603"/>
        <dbReference type="ChEBI" id="CHEBI:15378"/>
        <dbReference type="ChEBI" id="CHEBI:58405"/>
        <dbReference type="ChEBI" id="CHEBI:60033"/>
        <dbReference type="ChEBI" id="CHEBI:78435"/>
        <dbReference type="EC" id="2.4.99.28"/>
    </reaction>
</comment>
<dbReference type="SUPFAM" id="SSF56601">
    <property type="entry name" value="beta-lactamase/transpeptidase-like"/>
    <property type="match status" value="1"/>
</dbReference>
<keyword evidence="6" id="KW-0511">Multifunctional enzyme</keyword>
<keyword evidence="3" id="KW-0328">Glycosyltransferase</keyword>
<evidence type="ECO:0000256" key="6">
    <source>
        <dbReference type="ARBA" id="ARBA00023268"/>
    </source>
</evidence>
<name>A0ABW5V5Z1_9BACI</name>
<keyword evidence="10" id="KW-1133">Transmembrane helix</keyword>
<dbReference type="InterPro" id="IPR001264">
    <property type="entry name" value="Glyco_trans_51"/>
</dbReference>
<dbReference type="Gene3D" id="2.60.40.10">
    <property type="entry name" value="Immunoglobulins"/>
    <property type="match status" value="2"/>
</dbReference>
<accession>A0ABW5V5Z1</accession>
<feature type="domain" description="Fibronectin type-III" evidence="11">
    <location>
        <begin position="809"/>
        <end position="901"/>
    </location>
</feature>
<dbReference type="Pfam" id="PF00041">
    <property type="entry name" value="fn3"/>
    <property type="match status" value="1"/>
</dbReference>
<evidence type="ECO:0000313" key="13">
    <source>
        <dbReference type="Proteomes" id="UP001597502"/>
    </source>
</evidence>
<dbReference type="InterPro" id="IPR001460">
    <property type="entry name" value="PCN-bd_Tpept"/>
</dbReference>
<evidence type="ECO:0000256" key="8">
    <source>
        <dbReference type="ARBA" id="ARBA00049902"/>
    </source>
</evidence>
<feature type="region of interest" description="Disordered" evidence="9">
    <location>
        <begin position="327"/>
        <end position="346"/>
    </location>
</feature>
<evidence type="ECO:0000256" key="4">
    <source>
        <dbReference type="ARBA" id="ARBA00022679"/>
    </source>
</evidence>
<feature type="domain" description="Fibronectin type-III" evidence="11">
    <location>
        <begin position="696"/>
        <end position="786"/>
    </location>
</feature>
<keyword evidence="10" id="KW-0812">Transmembrane</keyword>
<dbReference type="SUPFAM" id="SSF53955">
    <property type="entry name" value="Lysozyme-like"/>
    <property type="match status" value="1"/>
</dbReference>
<dbReference type="Pfam" id="PF00912">
    <property type="entry name" value="Transgly"/>
    <property type="match status" value="1"/>
</dbReference>
<dbReference type="PROSITE" id="PS50853">
    <property type="entry name" value="FN3"/>
    <property type="match status" value="2"/>
</dbReference>
<dbReference type="InterPro" id="IPR012338">
    <property type="entry name" value="Beta-lactam/transpept-like"/>
</dbReference>